<feature type="region of interest" description="Disordered" evidence="1">
    <location>
        <begin position="338"/>
        <end position="379"/>
    </location>
</feature>
<feature type="compositionally biased region" description="Low complexity" evidence="1">
    <location>
        <begin position="43"/>
        <end position="54"/>
    </location>
</feature>
<evidence type="ECO:0000259" key="2">
    <source>
        <dbReference type="PROSITE" id="PS50802"/>
    </source>
</evidence>
<dbReference type="InterPro" id="IPR003323">
    <property type="entry name" value="OTU_dom"/>
</dbReference>
<name>A0A317WEP0_9EURO</name>
<dbReference type="PANTHER" id="PTHR12419:SF7">
    <property type="entry name" value="OTU DOMAIN-CONTAINING PROTEIN 3"/>
    <property type="match status" value="1"/>
</dbReference>
<dbReference type="Gene3D" id="3.90.70.80">
    <property type="match status" value="1"/>
</dbReference>
<feature type="region of interest" description="Disordered" evidence="1">
    <location>
        <begin position="160"/>
        <end position="179"/>
    </location>
</feature>
<dbReference type="PANTHER" id="PTHR12419">
    <property type="entry name" value="OTU DOMAIN CONTAINING PROTEIN"/>
    <property type="match status" value="1"/>
</dbReference>
<dbReference type="EMBL" id="MSFL01000009">
    <property type="protein sequence ID" value="PWY84863.1"/>
    <property type="molecule type" value="Genomic_DNA"/>
</dbReference>
<proteinExistence type="predicted"/>
<dbReference type="CDD" id="cd22756">
    <property type="entry name" value="OTU_OTUD3-like"/>
    <property type="match status" value="1"/>
</dbReference>
<dbReference type="InterPro" id="IPR038765">
    <property type="entry name" value="Papain-like_cys_pep_sf"/>
</dbReference>
<dbReference type="InterPro" id="IPR050704">
    <property type="entry name" value="Peptidase_C85-like"/>
</dbReference>
<dbReference type="Pfam" id="PF02338">
    <property type="entry name" value="OTU"/>
    <property type="match status" value="1"/>
</dbReference>
<dbReference type="AlphaFoldDB" id="A0A317WEP0"/>
<organism evidence="3 4">
    <name type="scientific">Aspergillus heteromorphus CBS 117.55</name>
    <dbReference type="NCBI Taxonomy" id="1448321"/>
    <lineage>
        <taxon>Eukaryota</taxon>
        <taxon>Fungi</taxon>
        <taxon>Dikarya</taxon>
        <taxon>Ascomycota</taxon>
        <taxon>Pezizomycotina</taxon>
        <taxon>Eurotiomycetes</taxon>
        <taxon>Eurotiomycetidae</taxon>
        <taxon>Eurotiales</taxon>
        <taxon>Aspergillaceae</taxon>
        <taxon>Aspergillus</taxon>
        <taxon>Aspergillus subgen. Circumdati</taxon>
    </lineage>
</organism>
<dbReference type="STRING" id="1448321.A0A317WEP0"/>
<evidence type="ECO:0000313" key="3">
    <source>
        <dbReference type="EMBL" id="PWY84863.1"/>
    </source>
</evidence>
<evidence type="ECO:0000313" key="4">
    <source>
        <dbReference type="Proteomes" id="UP000247233"/>
    </source>
</evidence>
<comment type="caution">
    <text evidence="3">The sequence shown here is derived from an EMBL/GenBank/DDBJ whole genome shotgun (WGS) entry which is preliminary data.</text>
</comment>
<dbReference type="OrthoDB" id="409956at2759"/>
<dbReference type="Proteomes" id="UP000247233">
    <property type="component" value="Unassembled WGS sequence"/>
</dbReference>
<dbReference type="GeneID" id="37061556"/>
<reference evidence="3 4" key="1">
    <citation type="submission" date="2016-12" db="EMBL/GenBank/DDBJ databases">
        <title>The genomes of Aspergillus section Nigri reveals drivers in fungal speciation.</title>
        <authorList>
            <consortium name="DOE Joint Genome Institute"/>
            <person name="Vesth T.C."/>
            <person name="Nybo J."/>
            <person name="Theobald S."/>
            <person name="Brandl J."/>
            <person name="Frisvad J.C."/>
            <person name="Nielsen K.F."/>
            <person name="Lyhne E.K."/>
            <person name="Kogle M.E."/>
            <person name="Kuo A."/>
            <person name="Riley R."/>
            <person name="Clum A."/>
            <person name="Nolan M."/>
            <person name="Lipzen A."/>
            <person name="Salamov A."/>
            <person name="Henrissat B."/>
            <person name="Wiebenga A."/>
            <person name="De Vries R.P."/>
            <person name="Grigoriev I.V."/>
            <person name="Mortensen U.H."/>
            <person name="Andersen M.R."/>
            <person name="Baker S.E."/>
        </authorList>
    </citation>
    <scope>NUCLEOTIDE SEQUENCE [LARGE SCALE GENOMIC DNA]</scope>
    <source>
        <strain evidence="3 4">CBS 117.55</strain>
    </source>
</reference>
<feature type="compositionally biased region" description="Low complexity" evidence="1">
    <location>
        <begin position="428"/>
        <end position="444"/>
    </location>
</feature>
<feature type="domain" description="OTU" evidence="2">
    <location>
        <begin position="86"/>
        <end position="249"/>
    </location>
</feature>
<keyword evidence="4" id="KW-1185">Reference proteome</keyword>
<feature type="compositionally biased region" description="Basic residues" evidence="1">
    <location>
        <begin position="476"/>
        <end position="488"/>
    </location>
</feature>
<dbReference type="GO" id="GO:0016579">
    <property type="term" value="P:protein deubiquitination"/>
    <property type="evidence" value="ECO:0007669"/>
    <property type="project" value="TreeGrafter"/>
</dbReference>
<evidence type="ECO:0000256" key="1">
    <source>
        <dbReference type="SAM" id="MobiDB-lite"/>
    </source>
</evidence>
<feature type="region of interest" description="Disordered" evidence="1">
    <location>
        <begin position="1"/>
        <end position="73"/>
    </location>
</feature>
<feature type="region of interest" description="Disordered" evidence="1">
    <location>
        <begin position="409"/>
        <end position="488"/>
    </location>
</feature>
<accession>A0A317WEP0</accession>
<dbReference type="VEuPathDB" id="FungiDB:BO70DRAFT_289623"/>
<dbReference type="PROSITE" id="PS50802">
    <property type="entry name" value="OTU"/>
    <property type="match status" value="1"/>
</dbReference>
<protein>
    <recommendedName>
        <fullName evidence="2">OTU domain-containing protein</fullName>
    </recommendedName>
</protein>
<dbReference type="RefSeq" id="XP_025400205.1">
    <property type="nucleotide sequence ID" value="XM_025539319.1"/>
</dbReference>
<dbReference type="GO" id="GO:0004843">
    <property type="term" value="F:cysteine-type deubiquitinase activity"/>
    <property type="evidence" value="ECO:0007669"/>
    <property type="project" value="TreeGrafter"/>
</dbReference>
<feature type="compositionally biased region" description="Low complexity" evidence="1">
    <location>
        <begin position="340"/>
        <end position="357"/>
    </location>
</feature>
<sequence>MADVQNGGRIVPIVATPRQLSRSSTDDSLSKPLQSPSEPHPEAQAQVQAQVQAQPPSEDMKSNRKSRSKTTEAESLELACLKELDLYALPTEGDGNCLYYALSDQEYGEFTHADDIRIRLADHIAANKGYFMSFVSASGGERRAPRRAAAVAAAAMYTSSSSSASPAPPSDQDKERTFDTKVAESRKKGVWGGAQEIQAFCQSFKKDVKVYTMYGIQTFRDVHAPQDEVREVVHIAYHEFQHYSSVRNVKGPHQGLPCVLKADEVAEKAASTTPTTVDVATPWKISAIQEGLGGKFDQDTIVEMLQQCRGNIDRAFMNLLGDGTGTSLADAPASKAIMKSRLQPSSRSSSPFSTGSKRSADESDSEENPRPAVRRTRVRETKRRILPDVTVGIAFRDDQNDLVSLRLRVSPDTGVQRPSVRPTAEQTEGGSPASAPEPSSAADSPARDRKLRLRSKAASAEASIPAGESSIDPKPPRRSKRLSRTRPA</sequence>
<dbReference type="SUPFAM" id="SSF54001">
    <property type="entry name" value="Cysteine proteinases"/>
    <property type="match status" value="1"/>
</dbReference>
<gene>
    <name evidence="3" type="ORF">BO70DRAFT_289623</name>
</gene>